<dbReference type="SMART" id="SM00320">
    <property type="entry name" value="WD40"/>
    <property type="match status" value="4"/>
</dbReference>
<dbReference type="InterPro" id="IPR036322">
    <property type="entry name" value="WD40_repeat_dom_sf"/>
</dbReference>
<reference evidence="2" key="2">
    <citation type="submission" date="2022-06" db="UniProtKB">
        <authorList>
            <consortium name="EnsemblMetazoa"/>
        </authorList>
    </citation>
    <scope>IDENTIFICATION</scope>
    <source>
        <strain evidence="2">DF5081</strain>
    </source>
</reference>
<proteinExistence type="predicted"/>
<keyword evidence="3" id="KW-1185">Reference proteome</keyword>
<dbReference type="Proteomes" id="UP000005237">
    <property type="component" value="Unassembled WGS sequence"/>
</dbReference>
<dbReference type="GO" id="GO:0005829">
    <property type="term" value="C:cytosol"/>
    <property type="evidence" value="ECO:0007669"/>
    <property type="project" value="TreeGrafter"/>
</dbReference>
<dbReference type="EnsemblMetazoa" id="CJA36200.1">
    <property type="protein sequence ID" value="CJA36200.1"/>
    <property type="gene ID" value="WBGene00212047"/>
</dbReference>
<evidence type="ECO:0000313" key="3">
    <source>
        <dbReference type="Proteomes" id="UP000005237"/>
    </source>
</evidence>
<dbReference type="InterPro" id="IPR046851">
    <property type="entry name" value="NBCH_WD40"/>
</dbReference>
<dbReference type="Pfam" id="PF20426">
    <property type="entry name" value="NBCH_WD40"/>
    <property type="match status" value="1"/>
</dbReference>
<sequence>MMITYTIASSFKNRRVRQAVYGHGDVVTCIARSETSLFSDCYVVTGSMDCTVVLWHWNGTTGLIAGEYNQPGEVPSPRSILTGHEASISSLCVSAEHGLVISGCEDGVILIHTTSSDLLRRIRGQGVVSHVSMSRECVLLSIFDNKRVVTYSSTARKLNEVLVDEKIECCVVTRDGEFAVTGSVNGRISIWRMFPLIKLYTYQPLNSAVRSVAVVASHRFILGGLDSGAIVVFNSDFNRWHYEYKNRYHQNTTNIQKSPTPSK</sequence>
<organism evidence="2 3">
    <name type="scientific">Caenorhabditis japonica</name>
    <dbReference type="NCBI Taxonomy" id="281687"/>
    <lineage>
        <taxon>Eukaryota</taxon>
        <taxon>Metazoa</taxon>
        <taxon>Ecdysozoa</taxon>
        <taxon>Nematoda</taxon>
        <taxon>Chromadorea</taxon>
        <taxon>Rhabditida</taxon>
        <taxon>Rhabditina</taxon>
        <taxon>Rhabditomorpha</taxon>
        <taxon>Rhabditoidea</taxon>
        <taxon>Rhabditidae</taxon>
        <taxon>Peloderinae</taxon>
        <taxon>Caenorhabditis</taxon>
    </lineage>
</organism>
<dbReference type="InterPro" id="IPR050865">
    <property type="entry name" value="BEACH_Domain"/>
</dbReference>
<reference evidence="3" key="1">
    <citation type="submission" date="2010-08" db="EMBL/GenBank/DDBJ databases">
        <authorList>
            <consortium name="Caenorhabditis japonica Sequencing Consortium"/>
            <person name="Wilson R.K."/>
        </authorList>
    </citation>
    <scope>NUCLEOTIDE SEQUENCE [LARGE SCALE GENOMIC DNA]</scope>
    <source>
        <strain evidence="3">DF5081</strain>
    </source>
</reference>
<dbReference type="InterPro" id="IPR001680">
    <property type="entry name" value="WD40_rpt"/>
</dbReference>
<name>A0A8R1ELS7_CAEJA</name>
<dbReference type="PANTHER" id="PTHR13743">
    <property type="entry name" value="BEIGE/BEACH-RELATED"/>
    <property type="match status" value="1"/>
</dbReference>
<dbReference type="GO" id="GO:0019901">
    <property type="term" value="F:protein kinase binding"/>
    <property type="evidence" value="ECO:0007669"/>
    <property type="project" value="TreeGrafter"/>
</dbReference>
<protein>
    <submittedName>
        <fullName evidence="2">WD_REPEATS_REGION domain-containing protein</fullName>
    </submittedName>
</protein>
<dbReference type="PANTHER" id="PTHR13743:SF162">
    <property type="entry name" value="NEUROBEACHIN"/>
    <property type="match status" value="1"/>
</dbReference>
<dbReference type="AlphaFoldDB" id="A0A8R1ELS7"/>
<evidence type="ECO:0000259" key="1">
    <source>
        <dbReference type="Pfam" id="PF20426"/>
    </source>
</evidence>
<dbReference type="SUPFAM" id="SSF50978">
    <property type="entry name" value="WD40 repeat-like"/>
    <property type="match status" value="1"/>
</dbReference>
<evidence type="ECO:0000313" key="2">
    <source>
        <dbReference type="EnsemblMetazoa" id="CJA36200.1"/>
    </source>
</evidence>
<accession>A0A8R1ELS7</accession>
<dbReference type="Gene3D" id="2.130.10.10">
    <property type="entry name" value="YVTN repeat-like/Quinoprotein amine dehydrogenase"/>
    <property type="match status" value="2"/>
</dbReference>
<feature type="domain" description="Neurobeachin beta-propeller" evidence="1">
    <location>
        <begin position="10"/>
        <end position="235"/>
    </location>
</feature>
<dbReference type="InterPro" id="IPR015943">
    <property type="entry name" value="WD40/YVTN_repeat-like_dom_sf"/>
</dbReference>
<dbReference type="GO" id="GO:0016020">
    <property type="term" value="C:membrane"/>
    <property type="evidence" value="ECO:0007669"/>
    <property type="project" value="TreeGrafter"/>
</dbReference>
<dbReference type="GO" id="GO:0008104">
    <property type="term" value="P:intracellular protein localization"/>
    <property type="evidence" value="ECO:0007669"/>
    <property type="project" value="TreeGrafter"/>
</dbReference>